<dbReference type="KEGG" id="sgh:107588324"/>
<dbReference type="PANTHER" id="PTHR15237:SF1">
    <property type="entry name" value="CELL CYCLE CHECKPOINT CONTROL PROTEIN RAD9A"/>
    <property type="match status" value="1"/>
</dbReference>
<evidence type="ECO:0000256" key="11">
    <source>
        <dbReference type="PIRNR" id="PIRNR009303"/>
    </source>
</evidence>
<keyword evidence="14" id="KW-1185">Reference proteome</keyword>
<dbReference type="FunFam" id="3.70.10.10:FF:000005">
    <property type="entry name" value="Cell cycle checkpoint control protein"/>
    <property type="match status" value="1"/>
</dbReference>
<dbReference type="Pfam" id="PF04139">
    <property type="entry name" value="Rad9"/>
    <property type="match status" value="1"/>
</dbReference>
<feature type="region of interest" description="Disordered" evidence="12">
    <location>
        <begin position="316"/>
        <end position="399"/>
    </location>
</feature>
<comment type="function">
    <text evidence="10">Component of the 9-1-1 cell-cycle checkpoint response complex that plays a major role in DNA repair. The 9-1-1 complex is recruited to DNA lesion upon damage by the RAD17-replication factor C (RFC) clamp loader complex. Acts then as a sliding clamp platform on DNA for several proteins involved in long-patch base excision repair (LP-BER). The 9-1-1 complex stimulates DNA polymerase beta (POLB) activity by increasing its affinity for the 3'-OH end of the primer-template and stabilizes POLB to those sites where LP-BER proceeds; endonuclease FEN1 cleavage activity on substrates with double, nick, or gap flaps of distinct sequences and lengths; and DNA ligase I (LIG1) on long-patch base excision repair substrates. The 9-1-1 complex is necessary for the recruitment of RHNO1 to sites of double-stranded breaks (DSB) occurring during the S phase. RAD9A possesses 3'-&gt;5' double stranded DNA exonuclease activity.</text>
</comment>
<keyword evidence="4" id="KW-0597">Phosphoprotein</keyword>
<evidence type="ECO:0000256" key="9">
    <source>
        <dbReference type="ARBA" id="ARBA00023242"/>
    </source>
</evidence>
<evidence type="ECO:0000256" key="8">
    <source>
        <dbReference type="ARBA" id="ARBA00022839"/>
    </source>
</evidence>
<name>A0A672SUI3_SINGR</name>
<evidence type="ECO:0000256" key="2">
    <source>
        <dbReference type="ARBA" id="ARBA00004123"/>
    </source>
</evidence>
<evidence type="ECO:0000313" key="14">
    <source>
        <dbReference type="Proteomes" id="UP000472262"/>
    </source>
</evidence>
<dbReference type="InterPro" id="IPR007268">
    <property type="entry name" value="Rad9/Ddc1"/>
</dbReference>
<protein>
    <recommendedName>
        <fullName evidence="11">Cell cycle checkpoint control protein</fullName>
    </recommendedName>
</protein>
<sequence>MQTLFRKNIVDKQNIMDCVSTGGNVKVLAKAIHSLSRVGEELYLEPVEEGLALRSVNSSRSAFACFLLSPLFFQRYQAPSDQSFRCKMPIKSVQAVFKSLASLDRSVEKCRIQLNSEKSRLTITLHCKHGLLKTHNLSYQDCESLQAVFDKGSCANVLQAQPRLMVDTVLHFPPSLEEVNLSVSSDRVWLRNHVEDDADSSRAMMTELCLSSEEFDHFAVGSQTSVTFCLKELRGLLVFAESSGLPVSMYFDEPGSPVILSVTDNVLEANFVLATLSEDSHPKNHVNSKRPDTEQPPDDFMSDDMDSFLIAMETSELPGLSHVPTSPPRPTNNYRKHSFSEEEEEEEEEALAEGPPNKKFCSLLFGSVLPTPSQLPNQTMQSQEVLASDSEDENQTETS</sequence>
<dbReference type="Proteomes" id="UP000472262">
    <property type="component" value="Unassembled WGS sequence"/>
</dbReference>
<evidence type="ECO:0000313" key="13">
    <source>
        <dbReference type="Ensembl" id="ENSSGRP00000105932.1"/>
    </source>
</evidence>
<dbReference type="GO" id="GO:0000076">
    <property type="term" value="P:DNA replication checkpoint signaling"/>
    <property type="evidence" value="ECO:0007669"/>
    <property type="project" value="TreeGrafter"/>
</dbReference>
<keyword evidence="6" id="KW-0227">DNA damage</keyword>
<evidence type="ECO:0000256" key="12">
    <source>
        <dbReference type="SAM" id="MobiDB-lite"/>
    </source>
</evidence>
<evidence type="ECO:0000256" key="1">
    <source>
        <dbReference type="ARBA" id="ARBA00000493"/>
    </source>
</evidence>
<comment type="catalytic activity">
    <reaction evidence="1">
        <text>Exonucleolytic cleavage in the 3'- to 5'-direction to yield nucleoside 5'-phosphates.</text>
        <dbReference type="EC" id="3.1.11.2"/>
    </reaction>
</comment>
<dbReference type="GO" id="GO:0008311">
    <property type="term" value="F:double-stranded DNA 3'-5' DNA exonuclease activity"/>
    <property type="evidence" value="ECO:0007669"/>
    <property type="project" value="UniProtKB-EC"/>
</dbReference>
<dbReference type="PANTHER" id="PTHR15237">
    <property type="entry name" value="DNA REPAIR PROTEIN RAD9"/>
    <property type="match status" value="1"/>
</dbReference>
<dbReference type="OMA" id="YEMHEVM"/>
<evidence type="ECO:0000256" key="7">
    <source>
        <dbReference type="ARBA" id="ARBA00022801"/>
    </source>
</evidence>
<dbReference type="AlphaFoldDB" id="A0A672SUI3"/>
<reference evidence="13" key="2">
    <citation type="submission" date="2025-09" db="UniProtKB">
        <authorList>
            <consortium name="Ensembl"/>
        </authorList>
    </citation>
    <scope>IDENTIFICATION</scope>
</reference>
<reference evidence="13" key="1">
    <citation type="submission" date="2025-08" db="UniProtKB">
        <authorList>
            <consortium name="Ensembl"/>
        </authorList>
    </citation>
    <scope>IDENTIFICATION</scope>
</reference>
<proteinExistence type="inferred from homology"/>
<dbReference type="Gene3D" id="3.70.10.10">
    <property type="match status" value="1"/>
</dbReference>
<dbReference type="SUPFAM" id="SSF55979">
    <property type="entry name" value="DNA clamp"/>
    <property type="match status" value="1"/>
</dbReference>
<dbReference type="GO" id="GO:0031573">
    <property type="term" value="P:mitotic intra-S DNA damage checkpoint signaling"/>
    <property type="evidence" value="ECO:0007669"/>
    <property type="project" value="TreeGrafter"/>
</dbReference>
<feature type="compositionally biased region" description="Polar residues" evidence="12">
    <location>
        <begin position="370"/>
        <end position="385"/>
    </location>
</feature>
<feature type="region of interest" description="Disordered" evidence="12">
    <location>
        <begin position="280"/>
        <end position="302"/>
    </location>
</feature>
<dbReference type="OrthoDB" id="60092at2759"/>
<gene>
    <name evidence="13" type="primary">LOC107588324</name>
</gene>
<evidence type="ECO:0000256" key="6">
    <source>
        <dbReference type="ARBA" id="ARBA00022763"/>
    </source>
</evidence>
<evidence type="ECO:0000256" key="10">
    <source>
        <dbReference type="ARBA" id="ARBA00059283"/>
    </source>
</evidence>
<dbReference type="GO" id="GO:0030896">
    <property type="term" value="C:checkpoint clamp complex"/>
    <property type="evidence" value="ECO:0007669"/>
    <property type="project" value="UniProtKB-UniRule"/>
</dbReference>
<comment type="subcellular location">
    <subcellularLocation>
        <location evidence="2">Nucleus</location>
    </subcellularLocation>
</comment>
<evidence type="ECO:0000256" key="4">
    <source>
        <dbReference type="ARBA" id="ARBA00022553"/>
    </source>
</evidence>
<dbReference type="InterPro" id="IPR046938">
    <property type="entry name" value="DNA_clamp_sf"/>
</dbReference>
<feature type="compositionally biased region" description="Acidic residues" evidence="12">
    <location>
        <begin position="389"/>
        <end position="399"/>
    </location>
</feature>
<dbReference type="PIRSF" id="PIRSF009303">
    <property type="entry name" value="Cell_cycle_RAD9"/>
    <property type="match status" value="1"/>
</dbReference>
<keyword evidence="5" id="KW-0540">Nuclease</keyword>
<dbReference type="GO" id="GO:0006281">
    <property type="term" value="P:DNA repair"/>
    <property type="evidence" value="ECO:0007669"/>
    <property type="project" value="UniProtKB-UniRule"/>
</dbReference>
<keyword evidence="7" id="KW-0378">Hydrolase</keyword>
<dbReference type="RefSeq" id="XP_016131865.1">
    <property type="nucleotide sequence ID" value="XM_016276379.1"/>
</dbReference>
<evidence type="ECO:0000256" key="3">
    <source>
        <dbReference type="ARBA" id="ARBA00008494"/>
    </source>
</evidence>
<feature type="compositionally biased region" description="Acidic residues" evidence="12">
    <location>
        <begin position="341"/>
        <end position="351"/>
    </location>
</feature>
<organism evidence="13 14">
    <name type="scientific">Sinocyclocheilus grahami</name>
    <name type="common">Dianchi golden-line fish</name>
    <name type="synonym">Barbus grahami</name>
    <dbReference type="NCBI Taxonomy" id="75366"/>
    <lineage>
        <taxon>Eukaryota</taxon>
        <taxon>Metazoa</taxon>
        <taxon>Chordata</taxon>
        <taxon>Craniata</taxon>
        <taxon>Vertebrata</taxon>
        <taxon>Euteleostomi</taxon>
        <taxon>Actinopterygii</taxon>
        <taxon>Neopterygii</taxon>
        <taxon>Teleostei</taxon>
        <taxon>Ostariophysi</taxon>
        <taxon>Cypriniformes</taxon>
        <taxon>Cyprinidae</taxon>
        <taxon>Cyprininae</taxon>
        <taxon>Sinocyclocheilus</taxon>
    </lineage>
</organism>
<dbReference type="InterPro" id="IPR026584">
    <property type="entry name" value="Rad9"/>
</dbReference>
<comment type="similarity">
    <text evidence="3 11">Belongs to the rad9 family.</text>
</comment>
<dbReference type="CDD" id="cd00577">
    <property type="entry name" value="PCNA"/>
    <property type="match status" value="1"/>
</dbReference>
<dbReference type="Ensembl" id="ENSSGRT00000112584.1">
    <property type="protein sequence ID" value="ENSSGRP00000105932.1"/>
    <property type="gene ID" value="ENSSGRG00000052387.1"/>
</dbReference>
<dbReference type="GeneID" id="107588324"/>
<keyword evidence="9" id="KW-0539">Nucleus</keyword>
<dbReference type="InParanoid" id="A0A672SUI3"/>
<keyword evidence="8" id="KW-0269">Exonuclease</keyword>
<accession>A0A672SUI3</accession>
<evidence type="ECO:0000256" key="5">
    <source>
        <dbReference type="ARBA" id="ARBA00022722"/>
    </source>
</evidence>
<dbReference type="GO" id="GO:0071479">
    <property type="term" value="P:cellular response to ionizing radiation"/>
    <property type="evidence" value="ECO:0007669"/>
    <property type="project" value="TreeGrafter"/>
</dbReference>